<reference evidence="2" key="1">
    <citation type="journal article" date="2015" name="Nature">
        <title>Complex archaea that bridge the gap between prokaryotes and eukaryotes.</title>
        <authorList>
            <person name="Spang A."/>
            <person name="Saw J.H."/>
            <person name="Jorgensen S.L."/>
            <person name="Zaremba-Niedzwiedzka K."/>
            <person name="Martijn J."/>
            <person name="Lind A.E."/>
            <person name="van Eijk R."/>
            <person name="Schleper C."/>
            <person name="Guy L."/>
            <person name="Ettema T.J."/>
        </authorList>
    </citation>
    <scope>NUCLEOTIDE SEQUENCE</scope>
</reference>
<dbReference type="AlphaFoldDB" id="A0A0F9KSW4"/>
<keyword evidence="1" id="KW-1133">Transmembrane helix</keyword>
<evidence type="ECO:0000256" key="1">
    <source>
        <dbReference type="SAM" id="Phobius"/>
    </source>
</evidence>
<name>A0A0F9KSW4_9ZZZZ</name>
<proteinExistence type="predicted"/>
<gene>
    <name evidence="2" type="ORF">LCGC14_1295840</name>
</gene>
<comment type="caution">
    <text evidence="2">The sequence shown here is derived from an EMBL/GenBank/DDBJ whole genome shotgun (WGS) entry which is preliminary data.</text>
</comment>
<sequence>MNIPFKTINSTYEFGVLTNHFYLLFEIDASDDLVTFRIDLNQYNTTTLYSNEITASYNPPSNGDSLVLILAIVIPSVAGAAVVVIYVLKRKGRILTKTPR</sequence>
<keyword evidence="1" id="KW-0472">Membrane</keyword>
<dbReference type="EMBL" id="LAZR01007516">
    <property type="protein sequence ID" value="KKM84768.1"/>
    <property type="molecule type" value="Genomic_DNA"/>
</dbReference>
<feature type="transmembrane region" description="Helical" evidence="1">
    <location>
        <begin position="66"/>
        <end position="88"/>
    </location>
</feature>
<keyword evidence="1" id="KW-0812">Transmembrane</keyword>
<evidence type="ECO:0000313" key="2">
    <source>
        <dbReference type="EMBL" id="KKM84768.1"/>
    </source>
</evidence>
<accession>A0A0F9KSW4</accession>
<organism evidence="2">
    <name type="scientific">marine sediment metagenome</name>
    <dbReference type="NCBI Taxonomy" id="412755"/>
    <lineage>
        <taxon>unclassified sequences</taxon>
        <taxon>metagenomes</taxon>
        <taxon>ecological metagenomes</taxon>
    </lineage>
</organism>
<protein>
    <submittedName>
        <fullName evidence="2">Uncharacterized protein</fullName>
    </submittedName>
</protein>